<dbReference type="EMBL" id="MU839836">
    <property type="protein sequence ID" value="KAK1754121.1"/>
    <property type="molecule type" value="Genomic_DNA"/>
</dbReference>
<evidence type="ECO:0000313" key="3">
    <source>
        <dbReference type="EMBL" id="KAK1754121.1"/>
    </source>
</evidence>
<dbReference type="Pfam" id="PF13391">
    <property type="entry name" value="HNH_2"/>
    <property type="match status" value="1"/>
</dbReference>
<accession>A0AAJ0F420</accession>
<comment type="caution">
    <text evidence="3">The sequence shown here is derived from an EMBL/GenBank/DDBJ whole genome shotgun (WGS) entry which is preliminary data.</text>
</comment>
<organism evidence="3 4">
    <name type="scientific">Echria macrotheca</name>
    <dbReference type="NCBI Taxonomy" id="438768"/>
    <lineage>
        <taxon>Eukaryota</taxon>
        <taxon>Fungi</taxon>
        <taxon>Dikarya</taxon>
        <taxon>Ascomycota</taxon>
        <taxon>Pezizomycotina</taxon>
        <taxon>Sordariomycetes</taxon>
        <taxon>Sordariomycetidae</taxon>
        <taxon>Sordariales</taxon>
        <taxon>Schizotheciaceae</taxon>
        <taxon>Echria</taxon>
    </lineage>
</organism>
<feature type="region of interest" description="Disordered" evidence="1">
    <location>
        <begin position="169"/>
        <end position="201"/>
    </location>
</feature>
<dbReference type="InterPro" id="IPR003615">
    <property type="entry name" value="HNH_nuc"/>
</dbReference>
<sequence length="216" mass="24437">MTDRFSQNTIDASGNVILLRSDIHTAFDDKVFAIVPKRNQTREHESRGKLSLVVHVVNPITDGYFHQHYHNRKLLPIRCSNECLFARFAWTIFSPGVLGHFLDKSITSRLLLVHDAATGTLTLESRDREQVNALLAASRSRSASPKKRKVPDVASNDASYQCDLLYGDIGDGQTDSGLPERNPRRGRPRKRQWANDEEGRDMVIQKREKVELGVAM</sequence>
<protein>
    <recommendedName>
        <fullName evidence="2">HNH nuclease domain-containing protein</fullName>
    </recommendedName>
</protein>
<name>A0AAJ0F420_9PEZI</name>
<dbReference type="Proteomes" id="UP001239445">
    <property type="component" value="Unassembled WGS sequence"/>
</dbReference>
<evidence type="ECO:0000313" key="4">
    <source>
        <dbReference type="Proteomes" id="UP001239445"/>
    </source>
</evidence>
<evidence type="ECO:0000259" key="2">
    <source>
        <dbReference type="Pfam" id="PF13391"/>
    </source>
</evidence>
<feature type="domain" description="HNH nuclease" evidence="2">
    <location>
        <begin position="3"/>
        <end position="35"/>
    </location>
</feature>
<evidence type="ECO:0000256" key="1">
    <source>
        <dbReference type="SAM" id="MobiDB-lite"/>
    </source>
</evidence>
<reference evidence="3" key="1">
    <citation type="submission" date="2023-06" db="EMBL/GenBank/DDBJ databases">
        <title>Genome-scale phylogeny and comparative genomics of the fungal order Sordariales.</title>
        <authorList>
            <consortium name="Lawrence Berkeley National Laboratory"/>
            <person name="Hensen N."/>
            <person name="Bonometti L."/>
            <person name="Westerberg I."/>
            <person name="Brannstrom I.O."/>
            <person name="Guillou S."/>
            <person name="Cros-Aarteil S."/>
            <person name="Calhoun S."/>
            <person name="Haridas S."/>
            <person name="Kuo A."/>
            <person name="Mondo S."/>
            <person name="Pangilinan J."/>
            <person name="Riley R."/>
            <person name="Labutti K."/>
            <person name="Andreopoulos B."/>
            <person name="Lipzen A."/>
            <person name="Chen C."/>
            <person name="Yanf M."/>
            <person name="Daum C."/>
            <person name="Ng V."/>
            <person name="Clum A."/>
            <person name="Steindorff A."/>
            <person name="Ohm R."/>
            <person name="Martin F."/>
            <person name="Silar P."/>
            <person name="Natvig D."/>
            <person name="Lalanne C."/>
            <person name="Gautier V."/>
            <person name="Ament-Velasquez S.L."/>
            <person name="Kruys A."/>
            <person name="Hutchinson M.I."/>
            <person name="Powell A.J."/>
            <person name="Barry K."/>
            <person name="Miller A.N."/>
            <person name="Grigoriev I.V."/>
            <person name="Debuchy R."/>
            <person name="Gladieux P."/>
            <person name="Thoren M.H."/>
            <person name="Johannesson H."/>
        </authorList>
    </citation>
    <scope>NUCLEOTIDE SEQUENCE</scope>
    <source>
        <strain evidence="3">PSN4</strain>
    </source>
</reference>
<dbReference type="AlphaFoldDB" id="A0AAJ0F420"/>
<keyword evidence="4" id="KW-1185">Reference proteome</keyword>
<proteinExistence type="predicted"/>
<gene>
    <name evidence="3" type="ORF">QBC47DRAFT_36757</name>
</gene>